<evidence type="ECO:0000313" key="11">
    <source>
        <dbReference type="Proteomes" id="UP000256561"/>
    </source>
</evidence>
<evidence type="ECO:0000256" key="3">
    <source>
        <dbReference type="ARBA" id="ARBA00023235"/>
    </source>
</evidence>
<dbReference type="OrthoDB" id="9779408at2"/>
<feature type="active site" description="Proton donor" evidence="6">
    <location>
        <position position="228"/>
    </location>
</feature>
<dbReference type="SUPFAM" id="SSF74650">
    <property type="entry name" value="Galactose mutarotase-like"/>
    <property type="match status" value="1"/>
</dbReference>
<gene>
    <name evidence="10" type="ORF">DXV75_09645</name>
</gene>
<dbReference type="AlphaFoldDB" id="A0A3D8M906"/>
<name>A0A3D8M906_9ALTE</name>
<dbReference type="InterPro" id="IPR015443">
    <property type="entry name" value="Aldose_1-epimerase"/>
</dbReference>
<dbReference type="GO" id="GO:0030246">
    <property type="term" value="F:carbohydrate binding"/>
    <property type="evidence" value="ECO:0007669"/>
    <property type="project" value="InterPro"/>
</dbReference>
<reference evidence="11" key="1">
    <citation type="submission" date="2018-08" db="EMBL/GenBank/DDBJ databases">
        <authorList>
            <person name="Zhang J."/>
            <person name="Du Z.-J."/>
        </authorList>
    </citation>
    <scope>NUCLEOTIDE SEQUENCE [LARGE SCALE GENOMIC DNA]</scope>
    <source>
        <strain evidence="11">KCTC 52655</strain>
    </source>
</reference>
<feature type="binding site" evidence="8">
    <location>
        <begin position="228"/>
        <end position="230"/>
    </location>
    <ligand>
        <name>beta-D-galactose</name>
        <dbReference type="ChEBI" id="CHEBI:27667"/>
    </ligand>
</feature>
<protein>
    <recommendedName>
        <fullName evidence="5">Aldose 1-epimerase</fullName>
        <ecNumber evidence="5">5.1.3.3</ecNumber>
    </recommendedName>
</protein>
<keyword evidence="3 5" id="KW-0413">Isomerase</keyword>
<feature type="binding site" evidence="8">
    <location>
        <begin position="128"/>
        <end position="129"/>
    </location>
    <ligand>
        <name>beta-D-galactose</name>
        <dbReference type="ChEBI" id="CHEBI:27667"/>
    </ligand>
</feature>
<dbReference type="NCBIfam" id="NF008277">
    <property type="entry name" value="PRK11055.1"/>
    <property type="match status" value="1"/>
</dbReference>
<dbReference type="GO" id="GO:0006006">
    <property type="term" value="P:glucose metabolic process"/>
    <property type="evidence" value="ECO:0007669"/>
    <property type="project" value="TreeGrafter"/>
</dbReference>
<evidence type="ECO:0000256" key="7">
    <source>
        <dbReference type="PIRSR" id="PIRSR005096-2"/>
    </source>
</evidence>
<keyword evidence="9" id="KW-0812">Transmembrane</keyword>
<feature type="binding site" evidence="7">
    <location>
        <position position="298"/>
    </location>
    <ligand>
        <name>beta-D-galactose</name>
        <dbReference type="ChEBI" id="CHEBI:27667"/>
    </ligand>
</feature>
<keyword evidence="11" id="KW-1185">Reference proteome</keyword>
<dbReference type="Pfam" id="PF01263">
    <property type="entry name" value="Aldose_epim"/>
    <property type="match status" value="1"/>
</dbReference>
<dbReference type="PANTHER" id="PTHR10091:SF0">
    <property type="entry name" value="GALACTOSE MUTAROTASE"/>
    <property type="match status" value="1"/>
</dbReference>
<accession>A0A3D8M906</accession>
<feature type="active site" description="Proton acceptor" evidence="6">
    <location>
        <position position="363"/>
    </location>
</feature>
<sequence length="398" mass="43464">MGERQMPVRYQKLNRILIQRFKGAVVSLILVLFPFMVIAEQGSSMSNLPSATMQLYGKLADATPVNKVILTNRHGIEVEVISYGGIITRLLTPDANGELGNIVLGMDNLQDYVDASPYFGAIIGRYGNRIASGRFSLNGTEYSLVANNGDNSLHGGLQGFDKKVWNMVPFTTEHSAGVVLTLTSPDGDQGFPGTLKTKVTYTLTDSNTLDMQFFATTDKPTIVNLTQHTYFNLAGKGDILGHILEIPAEAITPVDEGLIPTGELLAVAGTPFDFREPKTIGQDIDADHQQLKYGNGYDHNYVLKDVADKALIEGAKVFEPDTGRTLTLLTKEPSMQFYSGNFLDGSSSQSGRSHEFRNAFCLEPQHAPDSPNQPAFPSVTLLPGEVYSTQIVYQFGTR</sequence>
<comment type="similarity">
    <text evidence="2 5">Belongs to the aldose epimerase family.</text>
</comment>
<dbReference type="CDD" id="cd09019">
    <property type="entry name" value="galactose_mutarotase_like"/>
    <property type="match status" value="1"/>
</dbReference>
<dbReference type="InterPro" id="IPR008183">
    <property type="entry name" value="Aldose_1/G6P_1-epimerase"/>
</dbReference>
<evidence type="ECO:0000256" key="4">
    <source>
        <dbReference type="ARBA" id="ARBA00023277"/>
    </source>
</evidence>
<feature type="transmembrane region" description="Helical" evidence="9">
    <location>
        <begin position="21"/>
        <end position="39"/>
    </location>
</feature>
<dbReference type="UniPathway" id="UPA00242"/>
<dbReference type="Proteomes" id="UP000256561">
    <property type="component" value="Unassembled WGS sequence"/>
</dbReference>
<proteinExistence type="inferred from homology"/>
<evidence type="ECO:0000256" key="1">
    <source>
        <dbReference type="ARBA" id="ARBA00005028"/>
    </source>
</evidence>
<keyword evidence="9" id="KW-1133">Transmembrane helix</keyword>
<dbReference type="InterPro" id="IPR047215">
    <property type="entry name" value="Galactose_mutarotase-like"/>
</dbReference>
<comment type="caution">
    <text evidence="10">The sequence shown here is derived from an EMBL/GenBank/DDBJ whole genome shotgun (WGS) entry which is preliminary data.</text>
</comment>
<dbReference type="InterPro" id="IPR014718">
    <property type="entry name" value="GH-type_carb-bd"/>
</dbReference>
<dbReference type="InterPro" id="IPR011013">
    <property type="entry name" value="Gal_mutarotase_sf_dom"/>
</dbReference>
<dbReference type="EMBL" id="QRHA01000006">
    <property type="protein sequence ID" value="RDV25681.1"/>
    <property type="molecule type" value="Genomic_DNA"/>
</dbReference>
<evidence type="ECO:0000313" key="10">
    <source>
        <dbReference type="EMBL" id="RDV25681.1"/>
    </source>
</evidence>
<evidence type="ECO:0000256" key="6">
    <source>
        <dbReference type="PIRSR" id="PIRSR005096-1"/>
    </source>
</evidence>
<dbReference type="PANTHER" id="PTHR10091">
    <property type="entry name" value="ALDOSE-1-EPIMERASE"/>
    <property type="match status" value="1"/>
</dbReference>
<dbReference type="Gene3D" id="2.70.98.10">
    <property type="match status" value="1"/>
</dbReference>
<organism evidence="10 11">
    <name type="scientific">Alteromonas aestuariivivens</name>
    <dbReference type="NCBI Taxonomy" id="1938339"/>
    <lineage>
        <taxon>Bacteria</taxon>
        <taxon>Pseudomonadati</taxon>
        <taxon>Pseudomonadota</taxon>
        <taxon>Gammaproteobacteria</taxon>
        <taxon>Alteromonadales</taxon>
        <taxon>Alteromonadaceae</taxon>
        <taxon>Alteromonas/Salinimonas group</taxon>
        <taxon>Alteromonas</taxon>
    </lineage>
</organism>
<evidence type="ECO:0000256" key="9">
    <source>
        <dbReference type="SAM" id="Phobius"/>
    </source>
</evidence>
<evidence type="ECO:0000256" key="8">
    <source>
        <dbReference type="PIRSR" id="PIRSR005096-3"/>
    </source>
</evidence>
<keyword evidence="4 5" id="KW-0119">Carbohydrate metabolism</keyword>
<comment type="pathway">
    <text evidence="1 5">Carbohydrate metabolism; hexose metabolism.</text>
</comment>
<keyword evidence="9" id="KW-0472">Membrane</keyword>
<dbReference type="GO" id="GO:0004034">
    <property type="term" value="F:aldose 1-epimerase activity"/>
    <property type="evidence" value="ECO:0007669"/>
    <property type="project" value="UniProtKB-EC"/>
</dbReference>
<dbReference type="GO" id="GO:0033499">
    <property type="term" value="P:galactose catabolic process via UDP-galactose, Leloir pathway"/>
    <property type="evidence" value="ECO:0007669"/>
    <property type="project" value="TreeGrafter"/>
</dbReference>
<dbReference type="EC" id="5.1.3.3" evidence="5"/>
<dbReference type="PIRSF" id="PIRSF005096">
    <property type="entry name" value="GALM"/>
    <property type="match status" value="1"/>
</dbReference>
<evidence type="ECO:0000256" key="5">
    <source>
        <dbReference type="PIRNR" id="PIRNR005096"/>
    </source>
</evidence>
<comment type="catalytic activity">
    <reaction evidence="5">
        <text>alpha-D-glucose = beta-D-glucose</text>
        <dbReference type="Rhea" id="RHEA:10264"/>
        <dbReference type="ChEBI" id="CHEBI:15903"/>
        <dbReference type="ChEBI" id="CHEBI:17925"/>
        <dbReference type="EC" id="5.1.3.3"/>
    </reaction>
</comment>
<evidence type="ECO:0000256" key="2">
    <source>
        <dbReference type="ARBA" id="ARBA00006206"/>
    </source>
</evidence>